<dbReference type="EMBL" id="BOMG01000057">
    <property type="protein sequence ID" value="GID56468.1"/>
    <property type="molecule type" value="Genomic_DNA"/>
</dbReference>
<dbReference type="PANTHER" id="PTHR43214">
    <property type="entry name" value="TWO-COMPONENT RESPONSE REGULATOR"/>
    <property type="match status" value="1"/>
</dbReference>
<dbReference type="PANTHER" id="PTHR43214:SF24">
    <property type="entry name" value="TRANSCRIPTIONAL REGULATORY PROTEIN NARL-RELATED"/>
    <property type="match status" value="1"/>
</dbReference>
<gene>
    <name evidence="7" type="ORF">Aco03nite_048720</name>
</gene>
<dbReference type="PROSITE" id="PS50110">
    <property type="entry name" value="RESPONSE_REGULATORY"/>
    <property type="match status" value="1"/>
</dbReference>
<proteinExistence type="predicted"/>
<evidence type="ECO:0000256" key="3">
    <source>
        <dbReference type="ARBA" id="ARBA00023163"/>
    </source>
</evidence>
<accession>A0ABQ3XDA0</accession>
<sequence length="175" mass="18947">MEHHIGGVVVQAQAARRLRPDVCVLDIRMPGLDGLEVTRLPAGPGVTDPIPVVVITMFDTDEHVDAALRNRASGFLLKDCGTNLLFEAVRAAVRGDALVAPQVAVRLLRRPVLAPPAIAATVWQYLTFRTPDQEIAEVLAGLLGALAYATGFLLFIGTRPGRPPNACWRRWAGWP</sequence>
<dbReference type="SMART" id="SM00448">
    <property type="entry name" value="REC"/>
    <property type="match status" value="1"/>
</dbReference>
<evidence type="ECO:0000313" key="8">
    <source>
        <dbReference type="Proteomes" id="UP000612282"/>
    </source>
</evidence>
<keyword evidence="5" id="KW-0812">Transmembrane</keyword>
<keyword evidence="2" id="KW-0238">DNA-binding</keyword>
<dbReference type="Proteomes" id="UP000612282">
    <property type="component" value="Unassembled WGS sequence"/>
</dbReference>
<keyword evidence="8" id="KW-1185">Reference proteome</keyword>
<dbReference type="InterPro" id="IPR039420">
    <property type="entry name" value="WalR-like"/>
</dbReference>
<feature type="modified residue" description="4-aspartylphosphate" evidence="4">
    <location>
        <position position="26"/>
    </location>
</feature>
<dbReference type="Pfam" id="PF00072">
    <property type="entry name" value="Response_reg"/>
    <property type="match status" value="1"/>
</dbReference>
<comment type="caution">
    <text evidence="7">The sequence shown here is derived from an EMBL/GenBank/DDBJ whole genome shotgun (WGS) entry which is preliminary data.</text>
</comment>
<feature type="transmembrane region" description="Helical" evidence="5">
    <location>
        <begin position="138"/>
        <end position="156"/>
    </location>
</feature>
<reference evidence="7 8" key="1">
    <citation type="submission" date="2021-01" db="EMBL/GenBank/DDBJ databases">
        <title>Whole genome shotgun sequence of Actinoplanes couchii NBRC 106145.</title>
        <authorList>
            <person name="Komaki H."/>
            <person name="Tamura T."/>
        </authorList>
    </citation>
    <scope>NUCLEOTIDE SEQUENCE [LARGE SCALE GENOMIC DNA]</scope>
    <source>
        <strain evidence="7 8">NBRC 106145</strain>
    </source>
</reference>
<dbReference type="InterPro" id="IPR058245">
    <property type="entry name" value="NreC/VraR/RcsB-like_REC"/>
</dbReference>
<feature type="domain" description="Response regulatory" evidence="6">
    <location>
        <begin position="1"/>
        <end position="93"/>
    </location>
</feature>
<evidence type="ECO:0000256" key="1">
    <source>
        <dbReference type="ARBA" id="ARBA00023015"/>
    </source>
</evidence>
<dbReference type="SUPFAM" id="SSF52172">
    <property type="entry name" value="CheY-like"/>
    <property type="match status" value="1"/>
</dbReference>
<dbReference type="Gene3D" id="3.40.50.2300">
    <property type="match status" value="1"/>
</dbReference>
<organism evidence="7 8">
    <name type="scientific">Actinoplanes couchii</name>
    <dbReference type="NCBI Taxonomy" id="403638"/>
    <lineage>
        <taxon>Bacteria</taxon>
        <taxon>Bacillati</taxon>
        <taxon>Actinomycetota</taxon>
        <taxon>Actinomycetes</taxon>
        <taxon>Micromonosporales</taxon>
        <taxon>Micromonosporaceae</taxon>
        <taxon>Actinoplanes</taxon>
    </lineage>
</organism>
<evidence type="ECO:0000313" key="7">
    <source>
        <dbReference type="EMBL" id="GID56468.1"/>
    </source>
</evidence>
<name>A0ABQ3XDA0_9ACTN</name>
<dbReference type="InterPro" id="IPR011006">
    <property type="entry name" value="CheY-like_superfamily"/>
</dbReference>
<evidence type="ECO:0000256" key="2">
    <source>
        <dbReference type="ARBA" id="ARBA00023125"/>
    </source>
</evidence>
<evidence type="ECO:0000259" key="6">
    <source>
        <dbReference type="PROSITE" id="PS50110"/>
    </source>
</evidence>
<keyword evidence="5" id="KW-1133">Transmembrane helix</keyword>
<keyword evidence="1" id="KW-0805">Transcription regulation</keyword>
<evidence type="ECO:0000256" key="5">
    <source>
        <dbReference type="SAM" id="Phobius"/>
    </source>
</evidence>
<protein>
    <recommendedName>
        <fullName evidence="6">Response regulatory domain-containing protein</fullName>
    </recommendedName>
</protein>
<keyword evidence="3" id="KW-0804">Transcription</keyword>
<dbReference type="CDD" id="cd17535">
    <property type="entry name" value="REC_NarL-like"/>
    <property type="match status" value="1"/>
</dbReference>
<keyword evidence="4" id="KW-0597">Phosphoprotein</keyword>
<evidence type="ECO:0000256" key="4">
    <source>
        <dbReference type="PROSITE-ProRule" id="PRU00169"/>
    </source>
</evidence>
<keyword evidence="5" id="KW-0472">Membrane</keyword>
<dbReference type="InterPro" id="IPR001789">
    <property type="entry name" value="Sig_transdc_resp-reg_receiver"/>
</dbReference>
<dbReference type="RefSeq" id="WP_239145385.1">
    <property type="nucleotide sequence ID" value="NZ_BAAAQE010000034.1"/>
</dbReference>